<evidence type="ECO:0000313" key="2">
    <source>
        <dbReference type="EMBL" id="TCV91744.1"/>
    </source>
</evidence>
<protein>
    <submittedName>
        <fullName evidence="2">Uncharacterized protein</fullName>
    </submittedName>
</protein>
<keyword evidence="1" id="KW-0812">Transmembrane</keyword>
<sequence>MHIIIILLTIIPFTLYYLKKKNRDELPSTISIEIITYSCIFIPIIIILTVIELYLTLNIPGSAWLVAFVMLFSHLFIFHYIYVIQLYKYVDGVFSLGK</sequence>
<comment type="caution">
    <text evidence="2">The sequence shown here is derived from an EMBL/GenBank/DDBJ whole genome shotgun (WGS) entry which is preliminary data.</text>
</comment>
<evidence type="ECO:0000313" key="3">
    <source>
        <dbReference type="Proteomes" id="UP000295515"/>
    </source>
</evidence>
<keyword evidence="1" id="KW-0472">Membrane</keyword>
<dbReference type="GeneID" id="98916592"/>
<evidence type="ECO:0000256" key="1">
    <source>
        <dbReference type="SAM" id="Phobius"/>
    </source>
</evidence>
<dbReference type="EMBL" id="SMCQ01000029">
    <property type="protein sequence ID" value="TCV91744.1"/>
    <property type="molecule type" value="Genomic_DNA"/>
</dbReference>
<gene>
    <name evidence="2" type="ORF">EDD60_12911</name>
</gene>
<dbReference type="RefSeq" id="WP_066448828.1">
    <property type="nucleotide sequence ID" value="NZ_JANKBF010000024.1"/>
</dbReference>
<feature type="transmembrane region" description="Helical" evidence="1">
    <location>
        <begin position="34"/>
        <end position="55"/>
    </location>
</feature>
<proteinExistence type="predicted"/>
<feature type="transmembrane region" description="Helical" evidence="1">
    <location>
        <begin position="62"/>
        <end position="82"/>
    </location>
</feature>
<reference evidence="2 3" key="1">
    <citation type="submission" date="2019-03" db="EMBL/GenBank/DDBJ databases">
        <title>Genomic Encyclopedia of Type Strains, Phase IV (KMG-IV): sequencing the most valuable type-strain genomes for metagenomic binning, comparative biology and taxonomic classification.</title>
        <authorList>
            <person name="Goeker M."/>
        </authorList>
    </citation>
    <scope>NUCLEOTIDE SEQUENCE [LARGE SCALE GENOMIC DNA]</scope>
    <source>
        <strain evidence="2 3">DSM 29487</strain>
    </source>
</reference>
<dbReference type="AlphaFoldDB" id="A0A4R3YL19"/>
<keyword evidence="3" id="KW-1185">Reference proteome</keyword>
<accession>A0A4R3YL19</accession>
<organism evidence="2 3">
    <name type="scientific">Longibaculum muris</name>
    <dbReference type="NCBI Taxonomy" id="1796628"/>
    <lineage>
        <taxon>Bacteria</taxon>
        <taxon>Bacillati</taxon>
        <taxon>Bacillota</taxon>
        <taxon>Erysipelotrichia</taxon>
        <taxon>Erysipelotrichales</taxon>
        <taxon>Coprobacillaceae</taxon>
        <taxon>Longibaculum</taxon>
    </lineage>
</organism>
<name>A0A4R3YL19_9FIRM</name>
<dbReference type="Proteomes" id="UP000295515">
    <property type="component" value="Unassembled WGS sequence"/>
</dbReference>
<keyword evidence="1" id="KW-1133">Transmembrane helix</keyword>